<gene>
    <name evidence="1" type="ORF">K488DRAFT_42847</name>
</gene>
<dbReference type="Proteomes" id="UP000814128">
    <property type="component" value="Unassembled WGS sequence"/>
</dbReference>
<evidence type="ECO:0000313" key="1">
    <source>
        <dbReference type="EMBL" id="KAI0035623.1"/>
    </source>
</evidence>
<accession>A0ACB8QUY3</accession>
<organism evidence="1 2">
    <name type="scientific">Vararia minispora EC-137</name>
    <dbReference type="NCBI Taxonomy" id="1314806"/>
    <lineage>
        <taxon>Eukaryota</taxon>
        <taxon>Fungi</taxon>
        <taxon>Dikarya</taxon>
        <taxon>Basidiomycota</taxon>
        <taxon>Agaricomycotina</taxon>
        <taxon>Agaricomycetes</taxon>
        <taxon>Russulales</taxon>
        <taxon>Lachnocladiaceae</taxon>
        <taxon>Vararia</taxon>
    </lineage>
</organism>
<comment type="caution">
    <text evidence="1">The sequence shown here is derived from an EMBL/GenBank/DDBJ whole genome shotgun (WGS) entry which is preliminary data.</text>
</comment>
<name>A0ACB8QUY3_9AGAM</name>
<reference evidence="1" key="2">
    <citation type="journal article" date="2022" name="New Phytol.">
        <title>Evolutionary transition to the ectomycorrhizal habit in the genomes of a hyperdiverse lineage of mushroom-forming fungi.</title>
        <authorList>
            <person name="Looney B."/>
            <person name="Miyauchi S."/>
            <person name="Morin E."/>
            <person name="Drula E."/>
            <person name="Courty P.E."/>
            <person name="Kohler A."/>
            <person name="Kuo A."/>
            <person name="LaButti K."/>
            <person name="Pangilinan J."/>
            <person name="Lipzen A."/>
            <person name="Riley R."/>
            <person name="Andreopoulos W."/>
            <person name="He G."/>
            <person name="Johnson J."/>
            <person name="Nolan M."/>
            <person name="Tritt A."/>
            <person name="Barry K.W."/>
            <person name="Grigoriev I.V."/>
            <person name="Nagy L.G."/>
            <person name="Hibbett D."/>
            <person name="Henrissat B."/>
            <person name="Matheny P.B."/>
            <person name="Labbe J."/>
            <person name="Martin F.M."/>
        </authorList>
    </citation>
    <scope>NUCLEOTIDE SEQUENCE</scope>
    <source>
        <strain evidence="1">EC-137</strain>
    </source>
</reference>
<evidence type="ECO:0000313" key="2">
    <source>
        <dbReference type="Proteomes" id="UP000814128"/>
    </source>
</evidence>
<protein>
    <submittedName>
        <fullName evidence="1">Alpha/beta-hydrolase</fullName>
    </submittedName>
</protein>
<reference evidence="1" key="1">
    <citation type="submission" date="2021-02" db="EMBL/GenBank/DDBJ databases">
        <authorList>
            <consortium name="DOE Joint Genome Institute"/>
            <person name="Ahrendt S."/>
            <person name="Looney B.P."/>
            <person name="Miyauchi S."/>
            <person name="Morin E."/>
            <person name="Drula E."/>
            <person name="Courty P.E."/>
            <person name="Chicoki N."/>
            <person name="Fauchery L."/>
            <person name="Kohler A."/>
            <person name="Kuo A."/>
            <person name="Labutti K."/>
            <person name="Pangilinan J."/>
            <person name="Lipzen A."/>
            <person name="Riley R."/>
            <person name="Andreopoulos W."/>
            <person name="He G."/>
            <person name="Johnson J."/>
            <person name="Barry K.W."/>
            <person name="Grigoriev I.V."/>
            <person name="Nagy L."/>
            <person name="Hibbett D."/>
            <person name="Henrissat B."/>
            <person name="Matheny P.B."/>
            <person name="Labbe J."/>
            <person name="Martin F."/>
        </authorList>
    </citation>
    <scope>NUCLEOTIDE SEQUENCE</scope>
    <source>
        <strain evidence="1">EC-137</strain>
    </source>
</reference>
<keyword evidence="2" id="KW-1185">Reference proteome</keyword>
<proteinExistence type="predicted"/>
<sequence>MPYVDLFTGDDSASLWYSTNAPDGMVSGFDSSRPTIIMLHPFALDSTWVVNYLDDPRIGLKYNIIAFDSRFSGKSQTKLSGKIDYWVQAADLAYACQILHLPPAHFCAEETESICVALRFSVLFPEMCLSLALITVPPPNEPHFNVTTAEEILRMWGFAESLEDYEHAISEMLSITVGQVLPLSISSFHHFQIVSFWQTTYPPFRRTRFMGLYNLLIHRTPLSPGMLARITQPVLLIHGEKNENRPLKHAEDLKEMLTNAQGVRLAVVRGCAGYLSLLPTSCSILVQFYTKFLGGLSPARSELRSPSIAIPDRMAVALRELAELSGREDIASRSARSCMSFSLVPVEVERKQMDILRSFHHGEREGLSPLDALGRPLRRYTDRYTDHWFSIDVGSDSIAFGVSTHIRVMAAFFTSTQVQRAPAL</sequence>
<dbReference type="EMBL" id="MU273481">
    <property type="protein sequence ID" value="KAI0035623.1"/>
    <property type="molecule type" value="Genomic_DNA"/>
</dbReference>